<evidence type="ECO:0000256" key="9">
    <source>
        <dbReference type="HAMAP-Rule" id="MF_00422"/>
    </source>
</evidence>
<dbReference type="Proteomes" id="UP000002007">
    <property type="component" value="Chromosome"/>
</dbReference>
<dbReference type="Gene3D" id="1.20.5.1030">
    <property type="entry name" value="Preprotein translocase secy subunit"/>
    <property type="match status" value="1"/>
</dbReference>
<evidence type="ECO:0000256" key="3">
    <source>
        <dbReference type="ARBA" id="ARBA00022475"/>
    </source>
</evidence>
<dbReference type="KEGG" id="rsa:RSal33209_0986"/>
<proteinExistence type="inferred from homology"/>
<keyword evidence="7 9" id="KW-0811">Translocation</keyword>
<dbReference type="GO" id="GO:0009306">
    <property type="term" value="P:protein secretion"/>
    <property type="evidence" value="ECO:0007669"/>
    <property type="project" value="UniProtKB-UniRule"/>
</dbReference>
<dbReference type="InterPro" id="IPR001901">
    <property type="entry name" value="Translocase_SecE/Sec61-g"/>
</dbReference>
<dbReference type="EMBL" id="CP000910">
    <property type="protein sequence ID" value="ABY22726.1"/>
    <property type="molecule type" value="Genomic_DNA"/>
</dbReference>
<comment type="subunit">
    <text evidence="9">Component of the Sec protein translocase complex. Heterotrimer consisting of SecY, SecE and SecG subunits. The heterotrimers can form oligomers, although 1 heterotrimer is thought to be able to translocate proteins. Interacts with the ribosome. Interacts with SecDF, and other proteins may be involved. Interacts with SecA.</text>
</comment>
<keyword evidence="6 9" id="KW-1133">Transmembrane helix</keyword>
<feature type="region of interest" description="Disordered" evidence="10">
    <location>
        <begin position="1"/>
        <end position="29"/>
    </location>
</feature>
<keyword evidence="2 9" id="KW-0813">Transport</keyword>
<evidence type="ECO:0000313" key="11">
    <source>
        <dbReference type="EMBL" id="ABY22726.1"/>
    </source>
</evidence>
<dbReference type="InterPro" id="IPR005807">
    <property type="entry name" value="SecE_bac"/>
</dbReference>
<dbReference type="InterPro" id="IPR038379">
    <property type="entry name" value="SecE_sf"/>
</dbReference>
<gene>
    <name evidence="9 11" type="primary">secE</name>
    <name evidence="11" type="ordered locus">RSal33209_0986</name>
</gene>
<comment type="function">
    <text evidence="9">Essential subunit of the Sec protein translocation channel SecYEG. Clamps together the 2 halves of SecY. May contact the channel plug during translocation.</text>
</comment>
<dbReference type="STRING" id="288705.RSal33209_0986"/>
<dbReference type="HOGENOM" id="CLU_113663_3_1_11"/>
<evidence type="ECO:0000256" key="2">
    <source>
        <dbReference type="ARBA" id="ARBA00022448"/>
    </source>
</evidence>
<keyword evidence="4 9" id="KW-0812">Transmembrane</keyword>
<dbReference type="eggNOG" id="COG0690">
    <property type="taxonomic scope" value="Bacteria"/>
</dbReference>
<dbReference type="PANTHER" id="PTHR33910:SF1">
    <property type="entry name" value="PROTEIN TRANSLOCASE SUBUNIT SECE"/>
    <property type="match status" value="1"/>
</dbReference>
<dbReference type="GO" id="GO:0043952">
    <property type="term" value="P:protein transport by the Sec complex"/>
    <property type="evidence" value="ECO:0007669"/>
    <property type="project" value="UniProtKB-UniRule"/>
</dbReference>
<evidence type="ECO:0000256" key="6">
    <source>
        <dbReference type="ARBA" id="ARBA00022989"/>
    </source>
</evidence>
<feature type="transmembrane region" description="Helical" evidence="9">
    <location>
        <begin position="57"/>
        <end position="78"/>
    </location>
</feature>
<dbReference type="RefSeq" id="WP_012244419.1">
    <property type="nucleotide sequence ID" value="NC_010168.1"/>
</dbReference>
<reference evidence="12" key="1">
    <citation type="journal article" date="2008" name="J. Bacteriol.">
        <title>Genome sequence of the fish pathogen Renibacterium salmoninarum suggests reductive evolution away from an environmental Arthrobacter ancestor.</title>
        <authorList>
            <person name="Wiens G.D."/>
            <person name="Rockey D.D."/>
            <person name="Wu Z."/>
            <person name="Chang J."/>
            <person name="Levy R."/>
            <person name="Crane S."/>
            <person name="Chen D.S."/>
            <person name="Capri G.R."/>
            <person name="Burnett J.R."/>
            <person name="Sudheesh P.S."/>
            <person name="Schipma M.J."/>
            <person name="Burd H."/>
            <person name="Bhattacharyya A."/>
            <person name="Rhodes L.D."/>
            <person name="Kaul R."/>
            <person name="Strom M.S."/>
        </authorList>
    </citation>
    <scope>NUCLEOTIDE SEQUENCE [LARGE SCALE GENOMIC DNA]</scope>
    <source>
        <strain evidence="12">ATCC 33209 / DSM 20767 / JCM 11484 / NBRC 15589 / NCIMB 2235</strain>
    </source>
</reference>
<organism evidence="11 12">
    <name type="scientific">Renibacterium salmoninarum (strain ATCC 33209 / DSM 20767 / JCM 11484 / NBRC 15589 / NCIMB 2235)</name>
    <dbReference type="NCBI Taxonomy" id="288705"/>
    <lineage>
        <taxon>Bacteria</taxon>
        <taxon>Bacillati</taxon>
        <taxon>Actinomycetota</taxon>
        <taxon>Actinomycetes</taxon>
        <taxon>Micrococcales</taxon>
        <taxon>Micrococcaceae</taxon>
        <taxon>Renibacterium</taxon>
    </lineage>
</organism>
<feature type="compositionally biased region" description="Polar residues" evidence="10">
    <location>
        <begin position="1"/>
        <end position="11"/>
    </location>
</feature>
<evidence type="ECO:0000256" key="10">
    <source>
        <dbReference type="SAM" id="MobiDB-lite"/>
    </source>
</evidence>
<keyword evidence="12" id="KW-1185">Reference proteome</keyword>
<evidence type="ECO:0000313" key="12">
    <source>
        <dbReference type="Proteomes" id="UP000002007"/>
    </source>
</evidence>
<dbReference type="PANTHER" id="PTHR33910">
    <property type="entry name" value="PROTEIN TRANSLOCASE SUBUNIT SECE"/>
    <property type="match status" value="1"/>
</dbReference>
<sequence length="98" mass="10453">MTETAASSSQGRPAKKSGKTGEGAKSGKPGFFGCIALFVRQVIGELRKVVTPTRKELINYTIVVLVFVIIMMAIIWVLDFAFGFGAGWLFGGAGPVEK</sequence>
<comment type="similarity">
    <text evidence="9">Belongs to the SecE/SEC61-gamma family.</text>
</comment>
<name>A9WNU0_RENSM</name>
<accession>A9WNU0</accession>
<evidence type="ECO:0000256" key="4">
    <source>
        <dbReference type="ARBA" id="ARBA00022692"/>
    </source>
</evidence>
<dbReference type="GO" id="GO:0005886">
    <property type="term" value="C:plasma membrane"/>
    <property type="evidence" value="ECO:0007669"/>
    <property type="project" value="UniProtKB-SubCell"/>
</dbReference>
<dbReference type="HAMAP" id="MF_00422">
    <property type="entry name" value="SecE"/>
    <property type="match status" value="1"/>
</dbReference>
<keyword evidence="8 9" id="KW-0472">Membrane</keyword>
<keyword evidence="3 9" id="KW-1003">Cell membrane</keyword>
<dbReference type="NCBIfam" id="TIGR00964">
    <property type="entry name" value="secE_bact"/>
    <property type="match status" value="1"/>
</dbReference>
<dbReference type="GO" id="GO:0065002">
    <property type="term" value="P:intracellular protein transmembrane transport"/>
    <property type="evidence" value="ECO:0007669"/>
    <property type="project" value="UniProtKB-UniRule"/>
</dbReference>
<evidence type="ECO:0000256" key="5">
    <source>
        <dbReference type="ARBA" id="ARBA00022927"/>
    </source>
</evidence>
<evidence type="ECO:0000256" key="8">
    <source>
        <dbReference type="ARBA" id="ARBA00023136"/>
    </source>
</evidence>
<keyword evidence="5 9" id="KW-0653">Protein transport</keyword>
<dbReference type="AlphaFoldDB" id="A9WNU0"/>
<protein>
    <recommendedName>
        <fullName evidence="9">Protein translocase subunit SecE</fullName>
    </recommendedName>
</protein>
<dbReference type="GO" id="GO:0008320">
    <property type="term" value="F:protein transmembrane transporter activity"/>
    <property type="evidence" value="ECO:0007669"/>
    <property type="project" value="UniProtKB-UniRule"/>
</dbReference>
<comment type="subcellular location">
    <subcellularLocation>
        <location evidence="9">Cell membrane</location>
        <topology evidence="9">Single-pass membrane protein</topology>
    </subcellularLocation>
    <subcellularLocation>
        <location evidence="1">Membrane</location>
    </subcellularLocation>
</comment>
<evidence type="ECO:0000256" key="7">
    <source>
        <dbReference type="ARBA" id="ARBA00023010"/>
    </source>
</evidence>
<dbReference type="GO" id="GO:0006605">
    <property type="term" value="P:protein targeting"/>
    <property type="evidence" value="ECO:0007669"/>
    <property type="project" value="UniProtKB-UniRule"/>
</dbReference>
<dbReference type="Pfam" id="PF00584">
    <property type="entry name" value="SecE"/>
    <property type="match status" value="1"/>
</dbReference>
<evidence type="ECO:0000256" key="1">
    <source>
        <dbReference type="ARBA" id="ARBA00004370"/>
    </source>
</evidence>